<reference evidence="1" key="1">
    <citation type="submission" date="2020-05" db="EMBL/GenBank/DDBJ databases">
        <title>WGS assembly of Panicum virgatum.</title>
        <authorList>
            <person name="Lovell J.T."/>
            <person name="Jenkins J."/>
            <person name="Shu S."/>
            <person name="Juenger T.E."/>
            <person name="Schmutz J."/>
        </authorList>
    </citation>
    <scope>NUCLEOTIDE SEQUENCE</scope>
    <source>
        <strain evidence="1">AP13</strain>
    </source>
</reference>
<sequence>MLEGTEPFLSEVADAPGVTRFSIKYAWPPSRPQHRYPNYASIASCHRSLFLFCFINCGGSQPVSFLLQENMVYNTRAISTAILPPVLDGVSSWSHRHIAREGAGGTVVTLRPIASRDPNAYLVAQLLLRLREGHRGQPTNKATLFLWDSRAASGKRIPEEVVLPLPGDEEDADTTSTTSFLADMELALAADNSTSLCWVDLQTGGCARKLMGERMVPADFYRYMSCDNSETALKFVSMEGYSQDIPKPIWKCHLSHSVRIGDLWHNPLYNGNGLELMPRFPIITQRKHVVYLSVINYDYNWESELMEPSELYVLGIHMKHRRVVSSFKAPSEEYGGIRIIPDLTMAYPSNFTSYLDKM</sequence>
<comment type="caution">
    <text evidence="1">The sequence shown here is derived from an EMBL/GenBank/DDBJ whole genome shotgun (WGS) entry which is preliminary data.</text>
</comment>
<keyword evidence="2" id="KW-1185">Reference proteome</keyword>
<protein>
    <recommendedName>
        <fullName evidence="3">DUF1618 domain-containing protein</fullName>
    </recommendedName>
</protein>
<organism evidence="1 2">
    <name type="scientific">Panicum virgatum</name>
    <name type="common">Blackwell switchgrass</name>
    <dbReference type="NCBI Taxonomy" id="38727"/>
    <lineage>
        <taxon>Eukaryota</taxon>
        <taxon>Viridiplantae</taxon>
        <taxon>Streptophyta</taxon>
        <taxon>Embryophyta</taxon>
        <taxon>Tracheophyta</taxon>
        <taxon>Spermatophyta</taxon>
        <taxon>Magnoliopsida</taxon>
        <taxon>Liliopsida</taxon>
        <taxon>Poales</taxon>
        <taxon>Poaceae</taxon>
        <taxon>PACMAD clade</taxon>
        <taxon>Panicoideae</taxon>
        <taxon>Panicodae</taxon>
        <taxon>Paniceae</taxon>
        <taxon>Panicinae</taxon>
        <taxon>Panicum</taxon>
        <taxon>Panicum sect. Hiantes</taxon>
    </lineage>
</organism>
<dbReference type="PANTHER" id="PTHR33086">
    <property type="entry name" value="OS05G0468200 PROTEIN-RELATED"/>
    <property type="match status" value="1"/>
</dbReference>
<evidence type="ECO:0000313" key="1">
    <source>
        <dbReference type="EMBL" id="KAG2573255.1"/>
    </source>
</evidence>
<evidence type="ECO:0008006" key="3">
    <source>
        <dbReference type="Google" id="ProtNLM"/>
    </source>
</evidence>
<name>A0A8T0QIH0_PANVG</name>
<dbReference type="PANTHER" id="PTHR33086:SF52">
    <property type="entry name" value="OS09G0128900 PROTEIN"/>
    <property type="match status" value="1"/>
</dbReference>
<dbReference type="EMBL" id="CM029049">
    <property type="protein sequence ID" value="KAG2573255.1"/>
    <property type="molecule type" value="Genomic_DNA"/>
</dbReference>
<accession>A0A8T0QIH0</accession>
<gene>
    <name evidence="1" type="ORF">PVAP13_7KG244600</name>
</gene>
<evidence type="ECO:0000313" key="2">
    <source>
        <dbReference type="Proteomes" id="UP000823388"/>
    </source>
</evidence>
<dbReference type="Proteomes" id="UP000823388">
    <property type="component" value="Chromosome 7K"/>
</dbReference>
<dbReference type="AlphaFoldDB" id="A0A8T0QIH0"/>
<proteinExistence type="predicted"/>